<dbReference type="Proteomes" id="UP000198356">
    <property type="component" value="Unassembled WGS sequence"/>
</dbReference>
<feature type="domain" description="GmrSD restriction endonucleases C-terminal" evidence="2">
    <location>
        <begin position="452"/>
        <end position="630"/>
    </location>
</feature>
<sequence>MKSETITVRTLFENRRQYCVPFYQRAYVWTLEDQWEQLWDDIREKADARLANQKATPHFLGAVVLEPQPRVGLVGVDVLHIIDGQQRLTTLQFVLASILLTLKSPEDDTYIGIVKACFENGNPQSMRDPAVEIFKVWPTFRDRDNYKLALAAPNLDELRARFPAHFTRTAELRKIGSDHPTALAALWYFSRAFTTWLTADLEHVSAHVDALVNAVLHDLKVVSIILDPEDDAQIIFETLNGRGAQLHATDLIRNYLFMRADEDKADPESLYDTLWSPFETEYWATEQRRGRLKKPRLEWLIHTALQAELHEEVDLSRLYFEYRKYAVQGGVPLTAERQLLTLTEYAKHYKELIGGTGTTPIARFGRRISPYDITTLYPLALMISSSALPDDAKTEMFNDLVSYLVRRAVCNLTFKNYNNVFLTTLRQLYGDGVTPQGLRRVLGGLSGEASRWPLDGEFRSACLTAPLYHGRLDAPKVRSILTELEGHLRSTVHSEEPTLPDLSELDIDHILPRSWFEHWPLPKISAEPNQEATNAPLASSSEAANVELLVQVGEPLNERQRSISDRQDSVNRLGNLTLLNLSVNRAAQNYAFKSKRDLLIANTNLRLNIPLILFESWDEEAIKVRGGLLADAALIVWPGPRP</sequence>
<evidence type="ECO:0000313" key="4">
    <source>
        <dbReference type="Proteomes" id="UP000198356"/>
    </source>
</evidence>
<accession>A0A239GML4</accession>
<dbReference type="PANTHER" id="PTHR35149">
    <property type="entry name" value="SLL5132 PROTEIN"/>
    <property type="match status" value="1"/>
</dbReference>
<evidence type="ECO:0000259" key="2">
    <source>
        <dbReference type="Pfam" id="PF07510"/>
    </source>
</evidence>
<dbReference type="PANTHER" id="PTHR35149:SF1">
    <property type="entry name" value="DUF5655 DOMAIN-CONTAINING PROTEIN"/>
    <property type="match status" value="1"/>
</dbReference>
<evidence type="ECO:0008006" key="5">
    <source>
        <dbReference type="Google" id="ProtNLM"/>
    </source>
</evidence>
<dbReference type="Pfam" id="PF03235">
    <property type="entry name" value="GmrSD_N"/>
    <property type="match status" value="1"/>
</dbReference>
<organism evidence="3 4">
    <name type="scientific">Granulicella rosea</name>
    <dbReference type="NCBI Taxonomy" id="474952"/>
    <lineage>
        <taxon>Bacteria</taxon>
        <taxon>Pseudomonadati</taxon>
        <taxon>Acidobacteriota</taxon>
        <taxon>Terriglobia</taxon>
        <taxon>Terriglobales</taxon>
        <taxon>Acidobacteriaceae</taxon>
        <taxon>Granulicella</taxon>
    </lineage>
</organism>
<name>A0A239GML4_9BACT</name>
<dbReference type="InterPro" id="IPR004919">
    <property type="entry name" value="GmrSD_N"/>
</dbReference>
<dbReference type="OrthoDB" id="9798761at2"/>
<evidence type="ECO:0000313" key="3">
    <source>
        <dbReference type="EMBL" id="SNS70516.1"/>
    </source>
</evidence>
<evidence type="ECO:0000259" key="1">
    <source>
        <dbReference type="Pfam" id="PF03235"/>
    </source>
</evidence>
<gene>
    <name evidence="3" type="ORF">SAMN05421770_1024</name>
</gene>
<keyword evidence="4" id="KW-1185">Reference proteome</keyword>
<reference evidence="3 4" key="1">
    <citation type="submission" date="2017-06" db="EMBL/GenBank/DDBJ databases">
        <authorList>
            <person name="Kim H.J."/>
            <person name="Triplett B.A."/>
        </authorList>
    </citation>
    <scope>NUCLEOTIDE SEQUENCE [LARGE SCALE GENOMIC DNA]</scope>
    <source>
        <strain evidence="3 4">DSM 18704</strain>
    </source>
</reference>
<protein>
    <recommendedName>
        <fullName evidence="5">DUF262 domain-containing protein</fullName>
    </recommendedName>
</protein>
<dbReference type="Pfam" id="PF07510">
    <property type="entry name" value="GmrSD_C"/>
    <property type="match status" value="1"/>
</dbReference>
<dbReference type="AlphaFoldDB" id="A0A239GML4"/>
<dbReference type="RefSeq" id="WP_089407546.1">
    <property type="nucleotide sequence ID" value="NZ_FZOU01000002.1"/>
</dbReference>
<dbReference type="InterPro" id="IPR011089">
    <property type="entry name" value="GmrSD_C"/>
</dbReference>
<proteinExistence type="predicted"/>
<dbReference type="EMBL" id="FZOU01000002">
    <property type="protein sequence ID" value="SNS70516.1"/>
    <property type="molecule type" value="Genomic_DNA"/>
</dbReference>
<feature type="domain" description="GmrSD restriction endonucleases N-terminal" evidence="1">
    <location>
        <begin position="9"/>
        <end position="257"/>
    </location>
</feature>